<proteinExistence type="predicted"/>
<feature type="non-terminal residue" evidence="1">
    <location>
        <position position="1"/>
    </location>
</feature>
<evidence type="ECO:0000313" key="1">
    <source>
        <dbReference type="EMBL" id="PNI19995.1"/>
    </source>
</evidence>
<comment type="caution">
    <text evidence="1">The sequence shown here is derived from an EMBL/GenBank/DDBJ whole genome shotgun (WGS) entry which is preliminary data.</text>
</comment>
<reference evidence="1 2" key="1">
    <citation type="submission" date="2017-12" db="EMBL/GenBank/DDBJ databases">
        <title>High-resolution comparative analysis of great ape genomes.</title>
        <authorList>
            <person name="Pollen A."/>
            <person name="Hastie A."/>
            <person name="Hormozdiari F."/>
            <person name="Dougherty M."/>
            <person name="Liu R."/>
            <person name="Chaisson M."/>
            <person name="Hoppe E."/>
            <person name="Hill C."/>
            <person name="Pang A."/>
            <person name="Hillier L."/>
            <person name="Baker C."/>
            <person name="Armstrong J."/>
            <person name="Shendure J."/>
            <person name="Paten B."/>
            <person name="Wilson R."/>
            <person name="Chao H."/>
            <person name="Schneider V."/>
            <person name="Ventura M."/>
            <person name="Kronenberg Z."/>
            <person name="Murali S."/>
            <person name="Gordon D."/>
            <person name="Cantsilieris S."/>
            <person name="Munson K."/>
            <person name="Nelson B."/>
            <person name="Raja A."/>
            <person name="Underwood J."/>
            <person name="Diekhans M."/>
            <person name="Fiddes I."/>
            <person name="Haussler D."/>
            <person name="Eichler E."/>
        </authorList>
    </citation>
    <scope>NUCLEOTIDE SEQUENCE [LARGE SCALE GENOMIC DNA]</scope>
    <source>
        <strain evidence="1">Yerkes chimp pedigree #C0471</strain>
    </source>
</reference>
<sequence length="45" mass="5001">EDEIQFLRTYIPPDLCVCNFVLEQSLSVRALQEMLANTGENGGEG</sequence>
<dbReference type="EMBL" id="NBAG03000487">
    <property type="protein sequence ID" value="PNI19995.1"/>
    <property type="molecule type" value="Genomic_DNA"/>
</dbReference>
<gene>
    <name evidence="1" type="ORF">CK820_G0049126</name>
</gene>
<dbReference type="Proteomes" id="UP000236370">
    <property type="component" value="Unassembled WGS sequence"/>
</dbReference>
<name>A0A2J8JB52_PANTR</name>
<dbReference type="Gene3D" id="2.80.10.50">
    <property type="match status" value="1"/>
</dbReference>
<evidence type="ECO:0000313" key="2">
    <source>
        <dbReference type="Proteomes" id="UP000236370"/>
    </source>
</evidence>
<feature type="non-terminal residue" evidence="1">
    <location>
        <position position="45"/>
    </location>
</feature>
<accession>A0A2J8JB52</accession>
<protein>
    <submittedName>
        <fullName evidence="1">RYR3 isoform 6</fullName>
    </submittedName>
</protein>
<dbReference type="AlphaFoldDB" id="A0A2J8JB52"/>
<organism evidence="1 2">
    <name type="scientific">Pan troglodytes</name>
    <name type="common">Chimpanzee</name>
    <dbReference type="NCBI Taxonomy" id="9598"/>
    <lineage>
        <taxon>Eukaryota</taxon>
        <taxon>Metazoa</taxon>
        <taxon>Chordata</taxon>
        <taxon>Craniata</taxon>
        <taxon>Vertebrata</taxon>
        <taxon>Euteleostomi</taxon>
        <taxon>Mammalia</taxon>
        <taxon>Eutheria</taxon>
        <taxon>Euarchontoglires</taxon>
        <taxon>Primates</taxon>
        <taxon>Haplorrhini</taxon>
        <taxon>Catarrhini</taxon>
        <taxon>Hominidae</taxon>
        <taxon>Pan</taxon>
    </lineage>
</organism>